<dbReference type="AlphaFoldDB" id="A0AAX6ES03"/>
<organism evidence="2 3">
    <name type="scientific">Iris pallida</name>
    <name type="common">Sweet iris</name>
    <dbReference type="NCBI Taxonomy" id="29817"/>
    <lineage>
        <taxon>Eukaryota</taxon>
        <taxon>Viridiplantae</taxon>
        <taxon>Streptophyta</taxon>
        <taxon>Embryophyta</taxon>
        <taxon>Tracheophyta</taxon>
        <taxon>Spermatophyta</taxon>
        <taxon>Magnoliopsida</taxon>
        <taxon>Liliopsida</taxon>
        <taxon>Asparagales</taxon>
        <taxon>Iridaceae</taxon>
        <taxon>Iridoideae</taxon>
        <taxon>Irideae</taxon>
        <taxon>Iris</taxon>
    </lineage>
</organism>
<protein>
    <submittedName>
        <fullName evidence="2">Photosystem II protein M (Plastid)</fullName>
    </submittedName>
</protein>
<keyword evidence="1" id="KW-0472">Membrane</keyword>
<comment type="caution">
    <text evidence="2">The sequence shown here is derived from an EMBL/GenBank/DDBJ whole genome shotgun (WGS) entry which is preliminary data.</text>
</comment>
<keyword evidence="1" id="KW-0812">Transmembrane</keyword>
<evidence type="ECO:0000256" key="1">
    <source>
        <dbReference type="SAM" id="Phobius"/>
    </source>
</evidence>
<reference evidence="2" key="1">
    <citation type="journal article" date="2023" name="GigaByte">
        <title>Genome assembly of the bearded iris, Iris pallida Lam.</title>
        <authorList>
            <person name="Bruccoleri R.E."/>
            <person name="Oakeley E.J."/>
            <person name="Faust A.M.E."/>
            <person name="Altorfer M."/>
            <person name="Dessus-Babus S."/>
            <person name="Burckhardt D."/>
            <person name="Oertli M."/>
            <person name="Naumann U."/>
            <person name="Petersen F."/>
            <person name="Wong J."/>
        </authorList>
    </citation>
    <scope>NUCLEOTIDE SEQUENCE</scope>
    <source>
        <strain evidence="2">GSM-AAB239-AS_SAM_17_03QT</strain>
    </source>
</reference>
<dbReference type="Proteomes" id="UP001140949">
    <property type="component" value="Unassembled WGS sequence"/>
</dbReference>
<dbReference type="EMBL" id="JANAVB010034417">
    <property type="protein sequence ID" value="KAJ6806952.1"/>
    <property type="molecule type" value="Genomic_DNA"/>
</dbReference>
<sequence>MISKKAVGTKINSTIVISARLLTSIIFFFCFTITRDLIP</sequence>
<reference evidence="2" key="2">
    <citation type="submission" date="2023-04" db="EMBL/GenBank/DDBJ databases">
        <authorList>
            <person name="Bruccoleri R.E."/>
            <person name="Oakeley E.J."/>
            <person name="Faust A.-M."/>
            <person name="Dessus-Babus S."/>
            <person name="Altorfer M."/>
            <person name="Burckhardt D."/>
            <person name="Oertli M."/>
            <person name="Naumann U."/>
            <person name="Petersen F."/>
            <person name="Wong J."/>
        </authorList>
    </citation>
    <scope>NUCLEOTIDE SEQUENCE</scope>
    <source>
        <strain evidence="2">GSM-AAB239-AS_SAM_17_03QT</strain>
        <tissue evidence="2">Leaf</tissue>
    </source>
</reference>
<keyword evidence="3" id="KW-1185">Reference proteome</keyword>
<gene>
    <name evidence="2" type="ORF">M6B38_106405</name>
</gene>
<keyword evidence="1" id="KW-1133">Transmembrane helix</keyword>
<proteinExistence type="predicted"/>
<name>A0AAX6ES03_IRIPA</name>
<evidence type="ECO:0000313" key="3">
    <source>
        <dbReference type="Proteomes" id="UP001140949"/>
    </source>
</evidence>
<feature type="transmembrane region" description="Helical" evidence="1">
    <location>
        <begin position="12"/>
        <end position="34"/>
    </location>
</feature>
<accession>A0AAX6ES03</accession>
<evidence type="ECO:0000313" key="2">
    <source>
        <dbReference type="EMBL" id="KAJ6806952.1"/>
    </source>
</evidence>